<organism evidence="1">
    <name type="scientific">uncultured Rubrobacteraceae bacterium</name>
    <dbReference type="NCBI Taxonomy" id="349277"/>
    <lineage>
        <taxon>Bacteria</taxon>
        <taxon>Bacillati</taxon>
        <taxon>Actinomycetota</taxon>
        <taxon>Rubrobacteria</taxon>
        <taxon>Rubrobacterales</taxon>
        <taxon>Rubrobacteraceae</taxon>
        <taxon>environmental samples</taxon>
    </lineage>
</organism>
<name>A0A6J4QPE6_9ACTN</name>
<gene>
    <name evidence="1" type="ORF">AVDCRST_MAG78-3374</name>
</gene>
<evidence type="ECO:0000313" key="1">
    <source>
        <dbReference type="EMBL" id="CAA9450875.1"/>
    </source>
</evidence>
<proteinExistence type="predicted"/>
<protein>
    <submittedName>
        <fullName evidence="1">Uncharacterized protein</fullName>
    </submittedName>
</protein>
<dbReference type="EMBL" id="CADCVB010000221">
    <property type="protein sequence ID" value="CAA9450875.1"/>
    <property type="molecule type" value="Genomic_DNA"/>
</dbReference>
<accession>A0A6J4QPE6</accession>
<reference evidence="1" key="1">
    <citation type="submission" date="2020-02" db="EMBL/GenBank/DDBJ databases">
        <authorList>
            <person name="Meier V. D."/>
        </authorList>
    </citation>
    <scope>NUCLEOTIDE SEQUENCE</scope>
    <source>
        <strain evidence="1">AVDCRST_MAG78</strain>
    </source>
</reference>
<dbReference type="AlphaFoldDB" id="A0A6J4QPE6"/>
<sequence length="136" mass="15275">MYLATDYIYPYEGMDAGGVRSRCRLRLYLPYEGTDAAVVICSELPDNRGKPPTEAAEQIAAEVIAHFKLPSPPVWIEHRPPEATGGEEETFNLVTFAHYEVQNTLRSGIFLRKEIGPASRKPLDRRTVETLIRGDV</sequence>